<protein>
    <submittedName>
        <fullName evidence="1">Uncharacterized protein</fullName>
    </submittedName>
</protein>
<dbReference type="EMBL" id="PQFF01000112">
    <property type="protein sequence ID" value="RHZ81461.1"/>
    <property type="molecule type" value="Genomic_DNA"/>
</dbReference>
<sequence length="248" mass="28453">MFGAHGYDSNSAGLSTPVTIPAENIKSLIDIKFTDDELWNYVKNFCNRHFVLLDNNILNNIILKFNKYIQKATAGHVGLVRHILHNTKSAMEWRIRERVLTWKDICQSQMCESVYFKGKILFKPSNKSIQQLVKSGVLVANDGNLHFSAPLIMRSFFQQCYGNHSSTEITPSSLYHFIVKTFTAICNGQSGKILKKTLGFGTDGRLLEQTWQKEFYRNGQIELLRDGKDLVEHSRRFEPAGEYKEIIK</sequence>
<evidence type="ECO:0000313" key="2">
    <source>
        <dbReference type="Proteomes" id="UP000266861"/>
    </source>
</evidence>
<keyword evidence="2" id="KW-1185">Reference proteome</keyword>
<comment type="caution">
    <text evidence="1">The sequence shown here is derived from an EMBL/GenBank/DDBJ whole genome shotgun (WGS) entry which is preliminary data.</text>
</comment>
<reference evidence="1 2" key="1">
    <citation type="submission" date="2018-08" db="EMBL/GenBank/DDBJ databases">
        <title>Genome and evolution of the arbuscular mycorrhizal fungus Diversispora epigaea (formerly Glomus versiforme) and its bacterial endosymbionts.</title>
        <authorList>
            <person name="Sun X."/>
            <person name="Fei Z."/>
            <person name="Harrison M."/>
        </authorList>
    </citation>
    <scope>NUCLEOTIDE SEQUENCE [LARGE SCALE GENOMIC DNA]</scope>
    <source>
        <strain evidence="1 2">IT104</strain>
    </source>
</reference>
<accession>A0A397IZV9</accession>
<proteinExistence type="predicted"/>
<name>A0A397IZV9_9GLOM</name>
<dbReference type="AlphaFoldDB" id="A0A397IZV9"/>
<gene>
    <name evidence="1" type="ORF">Glove_120g140</name>
</gene>
<dbReference type="STRING" id="1348612.A0A397IZV9"/>
<dbReference type="Proteomes" id="UP000266861">
    <property type="component" value="Unassembled WGS sequence"/>
</dbReference>
<dbReference type="OrthoDB" id="2364732at2759"/>
<organism evidence="1 2">
    <name type="scientific">Diversispora epigaea</name>
    <dbReference type="NCBI Taxonomy" id="1348612"/>
    <lineage>
        <taxon>Eukaryota</taxon>
        <taxon>Fungi</taxon>
        <taxon>Fungi incertae sedis</taxon>
        <taxon>Mucoromycota</taxon>
        <taxon>Glomeromycotina</taxon>
        <taxon>Glomeromycetes</taxon>
        <taxon>Diversisporales</taxon>
        <taxon>Diversisporaceae</taxon>
        <taxon>Diversispora</taxon>
    </lineage>
</organism>
<evidence type="ECO:0000313" key="1">
    <source>
        <dbReference type="EMBL" id="RHZ81461.1"/>
    </source>
</evidence>